<organism evidence="2 3">
    <name type="scientific">Vitis vinifera</name>
    <name type="common">Grape</name>
    <dbReference type="NCBI Taxonomy" id="29760"/>
    <lineage>
        <taxon>Eukaryota</taxon>
        <taxon>Viridiplantae</taxon>
        <taxon>Streptophyta</taxon>
        <taxon>Embryophyta</taxon>
        <taxon>Tracheophyta</taxon>
        <taxon>Spermatophyta</taxon>
        <taxon>Magnoliopsida</taxon>
        <taxon>eudicotyledons</taxon>
        <taxon>Gunneridae</taxon>
        <taxon>Pentapetalae</taxon>
        <taxon>rosids</taxon>
        <taxon>Vitales</taxon>
        <taxon>Vitaceae</taxon>
        <taxon>Viteae</taxon>
        <taxon>Vitis</taxon>
    </lineage>
</organism>
<name>A0A438JHS4_VITVI</name>
<feature type="region of interest" description="Disordered" evidence="1">
    <location>
        <begin position="1"/>
        <end position="24"/>
    </location>
</feature>
<evidence type="ECO:0000313" key="3">
    <source>
        <dbReference type="Proteomes" id="UP000288805"/>
    </source>
</evidence>
<evidence type="ECO:0000256" key="1">
    <source>
        <dbReference type="SAM" id="MobiDB-lite"/>
    </source>
</evidence>
<gene>
    <name evidence="2" type="ORF">CK203_014194</name>
</gene>
<reference evidence="2 3" key="1">
    <citation type="journal article" date="2018" name="PLoS Genet.">
        <title>Population sequencing reveals clonal diversity and ancestral inbreeding in the grapevine cultivar Chardonnay.</title>
        <authorList>
            <person name="Roach M.J."/>
            <person name="Johnson D.L."/>
            <person name="Bohlmann J."/>
            <person name="van Vuuren H.J."/>
            <person name="Jones S.J."/>
            <person name="Pretorius I.S."/>
            <person name="Schmidt S.A."/>
            <person name="Borneman A.R."/>
        </authorList>
    </citation>
    <scope>NUCLEOTIDE SEQUENCE [LARGE SCALE GENOMIC DNA]</scope>
    <source>
        <strain evidence="3">cv. Chardonnay</strain>
        <tissue evidence="2">Leaf</tissue>
    </source>
</reference>
<sequence length="126" mass="13713">MLNGEQRSGIAESETAMAASPLSHLPSPISLSTVDAHVVGSVEGAFKSYFLSLHEALFCSQTQMKRSSERVQVSICKEDNPISRQSERITKESIASARNYSENERECGGERLISGSNGDAYCHCEV</sequence>
<dbReference type="EMBL" id="QGNW01000041">
    <property type="protein sequence ID" value="RVX08501.1"/>
    <property type="molecule type" value="Genomic_DNA"/>
</dbReference>
<proteinExistence type="predicted"/>
<dbReference type="Proteomes" id="UP000288805">
    <property type="component" value="Unassembled WGS sequence"/>
</dbReference>
<accession>A0A438JHS4</accession>
<evidence type="ECO:0000313" key="2">
    <source>
        <dbReference type="EMBL" id="RVX08501.1"/>
    </source>
</evidence>
<dbReference type="AlphaFoldDB" id="A0A438JHS4"/>
<protein>
    <submittedName>
        <fullName evidence="2">Uncharacterized protein</fullName>
    </submittedName>
</protein>
<comment type="caution">
    <text evidence="2">The sequence shown here is derived from an EMBL/GenBank/DDBJ whole genome shotgun (WGS) entry which is preliminary data.</text>
</comment>